<name>A0ABT2DAV5_9BURK</name>
<accession>A0ABT2DAV5</accession>
<evidence type="ECO:0000259" key="3">
    <source>
        <dbReference type="Pfam" id="PF14341"/>
    </source>
</evidence>
<protein>
    <submittedName>
        <fullName evidence="4">Pilus assembly protein</fullName>
    </submittedName>
</protein>
<dbReference type="Proteomes" id="UP001206126">
    <property type="component" value="Unassembled WGS sequence"/>
</dbReference>
<proteinExistence type="predicted"/>
<dbReference type="InterPro" id="IPR025205">
    <property type="entry name" value="PilX/PilW_C"/>
</dbReference>
<organism evidence="4 5">
    <name type="scientific">Massilia agilis</name>
    <dbReference type="NCBI Taxonomy" id="1811226"/>
    <lineage>
        <taxon>Bacteria</taxon>
        <taxon>Pseudomonadati</taxon>
        <taxon>Pseudomonadota</taxon>
        <taxon>Betaproteobacteria</taxon>
        <taxon>Burkholderiales</taxon>
        <taxon>Oxalobacteraceae</taxon>
        <taxon>Telluria group</taxon>
        <taxon>Massilia</taxon>
    </lineage>
</organism>
<evidence type="ECO:0000259" key="2">
    <source>
        <dbReference type="Pfam" id="PF13681"/>
    </source>
</evidence>
<dbReference type="Pfam" id="PF14341">
    <property type="entry name" value="PilX_N"/>
    <property type="match status" value="1"/>
</dbReference>
<comment type="caution">
    <text evidence="4">The sequence shown here is derived from an EMBL/GenBank/DDBJ whole genome shotgun (WGS) entry which is preliminary data.</text>
</comment>
<evidence type="ECO:0000256" key="1">
    <source>
        <dbReference type="SAM" id="MobiDB-lite"/>
    </source>
</evidence>
<reference evidence="4 5" key="1">
    <citation type="submission" date="2022-08" db="EMBL/GenBank/DDBJ databases">
        <title>Reclassification of Massilia species as members of the genera Telluria, Duganella, Pseudoduganella, Mokoshia gen. nov. and Zemynaea gen. nov. using orthogonal and non-orthogonal genome-based approaches.</title>
        <authorList>
            <person name="Bowman J.P."/>
        </authorList>
    </citation>
    <scope>NUCLEOTIDE SEQUENCE [LARGE SCALE GENOMIC DNA]</scope>
    <source>
        <strain evidence="4 5">JCM 31605</strain>
    </source>
</reference>
<feature type="region of interest" description="Disordered" evidence="1">
    <location>
        <begin position="195"/>
        <end position="225"/>
    </location>
</feature>
<evidence type="ECO:0000313" key="4">
    <source>
        <dbReference type="EMBL" id="MCS0808364.1"/>
    </source>
</evidence>
<gene>
    <name evidence="4" type="ORF">NX774_10585</name>
</gene>
<sequence>MNRAHLRGQTRGAVLLTALVLMLVVLMLAIAAARAAAGDEKTARQQRDREIAFAAAEAALLDAELDIASTAGTYPGRASLFNVGPSGIGKGCGRGTDDLGLCLAEPGAAAPAWQEVDLAGDEAVTVAYGTFTGARMATGEGPLPARAPRYLVEFLSPVHPPPGSGNFFRITAIGFGASEQTRVVLQAFYRKPAGAPGGASAHARDDGHGRPGAGGEPEAELPAGRIGWREVANWTDLHEAAVK</sequence>
<evidence type="ECO:0000313" key="5">
    <source>
        <dbReference type="Proteomes" id="UP001206126"/>
    </source>
</evidence>
<feature type="domain" description="PilX/PilW C-terminal" evidence="2">
    <location>
        <begin position="100"/>
        <end position="191"/>
    </location>
</feature>
<feature type="domain" description="Type 4 fimbrial biogenesis protein PilX N-terminal" evidence="3">
    <location>
        <begin position="11"/>
        <end position="60"/>
    </location>
</feature>
<dbReference type="RefSeq" id="WP_258822134.1">
    <property type="nucleotide sequence ID" value="NZ_JANUHB010000002.1"/>
</dbReference>
<dbReference type="EMBL" id="JANUHB010000002">
    <property type="protein sequence ID" value="MCS0808364.1"/>
    <property type="molecule type" value="Genomic_DNA"/>
</dbReference>
<dbReference type="InterPro" id="IPR025746">
    <property type="entry name" value="PilX_N_dom"/>
</dbReference>
<dbReference type="Pfam" id="PF13681">
    <property type="entry name" value="PilX"/>
    <property type="match status" value="1"/>
</dbReference>
<keyword evidence="5" id="KW-1185">Reference proteome</keyword>